<evidence type="ECO:0000313" key="1">
    <source>
        <dbReference type="EMBL" id="OTG66416.1"/>
    </source>
</evidence>
<name>A0A1Y3CH07_9GAMM</name>
<proteinExistence type="predicted"/>
<sequence>MFQLENLHKTQLALHVNLGLNQQLIESILCIAFGYSVLQDLIEDFQDGLMDDASDPSYNEELNQICDMGVVRKIDDLLRQFGIFNPNLAHQVISLIYSHFVPNCSYCGREHHSVMNFVRPVAYHDGYTQFQYWVCDSCVTQSRREMNVGIGFCWCCGDQPHDIRDLNNQNECPIHYGESSYSEEELEDMESYIEYHTKDS</sequence>
<comment type="caution">
    <text evidence="1">The sequence shown here is derived from an EMBL/GenBank/DDBJ whole genome shotgun (WGS) entry which is preliminary data.</text>
</comment>
<dbReference type="Proteomes" id="UP000242765">
    <property type="component" value="Unassembled WGS sequence"/>
</dbReference>
<evidence type="ECO:0000313" key="2">
    <source>
        <dbReference type="Proteomes" id="UP000242765"/>
    </source>
</evidence>
<organism evidence="1 2">
    <name type="scientific">Acinetobacter silvestris</name>
    <dbReference type="NCBI Taxonomy" id="1977882"/>
    <lineage>
        <taxon>Bacteria</taxon>
        <taxon>Pseudomonadati</taxon>
        <taxon>Pseudomonadota</taxon>
        <taxon>Gammaproteobacteria</taxon>
        <taxon>Moraxellales</taxon>
        <taxon>Moraxellaceae</taxon>
        <taxon>Acinetobacter</taxon>
    </lineage>
</organism>
<keyword evidence="2" id="KW-1185">Reference proteome</keyword>
<protein>
    <submittedName>
        <fullName evidence="1">Uncharacterized protein</fullName>
    </submittedName>
</protein>
<gene>
    <name evidence="1" type="ORF">B9T28_03940</name>
</gene>
<dbReference type="OrthoDB" id="9943355at2"/>
<reference evidence="1 2" key="1">
    <citation type="submission" date="2017-04" db="EMBL/GenBank/DDBJ databases">
        <title>High diversity of culturable Acinetobacter species in natural soil and water ecosystems.</title>
        <authorList>
            <person name="Nemec A."/>
            <person name="Radolfova-Krizova L."/>
        </authorList>
    </citation>
    <scope>NUCLEOTIDE SEQUENCE [LARGE SCALE GENOMIC DNA]</scope>
    <source>
        <strain evidence="1 2">ANC 4999</strain>
    </source>
</reference>
<dbReference type="AlphaFoldDB" id="A0A1Y3CH07"/>
<dbReference type="RefSeq" id="WP_086202660.1">
    <property type="nucleotide sequence ID" value="NZ_NEGB01000002.1"/>
</dbReference>
<accession>A0A1Y3CH07</accession>
<dbReference type="EMBL" id="NEGB01000002">
    <property type="protein sequence ID" value="OTG66416.1"/>
    <property type="molecule type" value="Genomic_DNA"/>
</dbReference>